<keyword evidence="3" id="KW-0687">Ribonucleoprotein</keyword>
<dbReference type="EMBL" id="KN823072">
    <property type="protein sequence ID" value="KIO23954.1"/>
    <property type="molecule type" value="Genomic_DNA"/>
</dbReference>
<keyword evidence="2" id="KW-0689">Ribosomal protein</keyword>
<protein>
    <recommendedName>
        <fullName evidence="6">60S ribosomal protein L13</fullName>
    </recommendedName>
</protein>
<dbReference type="Proteomes" id="UP000054248">
    <property type="component" value="Unassembled WGS sequence"/>
</dbReference>
<reference evidence="5" key="2">
    <citation type="submission" date="2015-01" db="EMBL/GenBank/DDBJ databases">
        <title>Evolutionary Origins and Diversification of the Mycorrhizal Mutualists.</title>
        <authorList>
            <consortium name="DOE Joint Genome Institute"/>
            <consortium name="Mycorrhizal Genomics Consortium"/>
            <person name="Kohler A."/>
            <person name="Kuo A."/>
            <person name="Nagy L.G."/>
            <person name="Floudas D."/>
            <person name="Copeland A."/>
            <person name="Barry K.W."/>
            <person name="Cichocki N."/>
            <person name="Veneault-Fourrey C."/>
            <person name="LaButti K."/>
            <person name="Lindquist E.A."/>
            <person name="Lipzen A."/>
            <person name="Lundell T."/>
            <person name="Morin E."/>
            <person name="Murat C."/>
            <person name="Riley R."/>
            <person name="Ohm R."/>
            <person name="Sun H."/>
            <person name="Tunlid A."/>
            <person name="Henrissat B."/>
            <person name="Grigoriev I.V."/>
            <person name="Hibbett D.S."/>
            <person name="Martin F."/>
        </authorList>
    </citation>
    <scope>NUCLEOTIDE SEQUENCE [LARGE SCALE GENOMIC DNA]</scope>
    <source>
        <strain evidence="5">MUT 4182</strain>
    </source>
</reference>
<accession>A0A0C3QFE3</accession>
<dbReference type="InterPro" id="IPR001380">
    <property type="entry name" value="Ribosomal_eL13"/>
</dbReference>
<evidence type="ECO:0000313" key="4">
    <source>
        <dbReference type="EMBL" id="KIO23954.1"/>
    </source>
</evidence>
<organism evidence="4 5">
    <name type="scientific">Tulasnella calospora MUT 4182</name>
    <dbReference type="NCBI Taxonomy" id="1051891"/>
    <lineage>
        <taxon>Eukaryota</taxon>
        <taxon>Fungi</taxon>
        <taxon>Dikarya</taxon>
        <taxon>Basidiomycota</taxon>
        <taxon>Agaricomycotina</taxon>
        <taxon>Agaricomycetes</taxon>
        <taxon>Cantharellales</taxon>
        <taxon>Tulasnellaceae</taxon>
        <taxon>Tulasnella</taxon>
    </lineage>
</organism>
<reference evidence="4 5" key="1">
    <citation type="submission" date="2014-04" db="EMBL/GenBank/DDBJ databases">
        <authorList>
            <consortium name="DOE Joint Genome Institute"/>
            <person name="Kuo A."/>
            <person name="Girlanda M."/>
            <person name="Perotto S."/>
            <person name="Kohler A."/>
            <person name="Nagy L.G."/>
            <person name="Floudas D."/>
            <person name="Copeland A."/>
            <person name="Barry K.W."/>
            <person name="Cichocki N."/>
            <person name="Veneault-Fourrey C."/>
            <person name="LaButti K."/>
            <person name="Lindquist E.A."/>
            <person name="Lipzen A."/>
            <person name="Lundell T."/>
            <person name="Morin E."/>
            <person name="Murat C."/>
            <person name="Sun H."/>
            <person name="Tunlid A."/>
            <person name="Henrissat B."/>
            <person name="Grigoriev I.V."/>
            <person name="Hibbett D.S."/>
            <person name="Martin F."/>
            <person name="Nordberg H.P."/>
            <person name="Cantor M.N."/>
            <person name="Hua S.X."/>
        </authorList>
    </citation>
    <scope>NUCLEOTIDE SEQUENCE [LARGE SCALE GENOMIC DNA]</scope>
    <source>
        <strain evidence="4 5">MUT 4182</strain>
    </source>
</reference>
<dbReference type="GO" id="GO:0003735">
    <property type="term" value="F:structural constituent of ribosome"/>
    <property type="evidence" value="ECO:0007669"/>
    <property type="project" value="InterPro"/>
</dbReference>
<dbReference type="OrthoDB" id="10264538at2759"/>
<dbReference type="PANTHER" id="PTHR11722:SF0">
    <property type="entry name" value="LARGE RIBOSOMAL SUBUNIT PROTEIN EL13"/>
    <property type="match status" value="1"/>
</dbReference>
<dbReference type="PANTHER" id="PTHR11722">
    <property type="entry name" value="60S RIBOSOMAL PROTEIN L13"/>
    <property type="match status" value="1"/>
</dbReference>
<dbReference type="HOGENOM" id="CLU_075696_1_0_1"/>
<evidence type="ECO:0000256" key="2">
    <source>
        <dbReference type="ARBA" id="ARBA00022980"/>
    </source>
</evidence>
<evidence type="ECO:0000313" key="5">
    <source>
        <dbReference type="Proteomes" id="UP000054248"/>
    </source>
</evidence>
<evidence type="ECO:0008006" key="6">
    <source>
        <dbReference type="Google" id="ProtNLM"/>
    </source>
</evidence>
<evidence type="ECO:0000256" key="1">
    <source>
        <dbReference type="ARBA" id="ARBA00005640"/>
    </source>
</evidence>
<dbReference type="AlphaFoldDB" id="A0A0C3QFE3"/>
<dbReference type="Pfam" id="PF01294">
    <property type="entry name" value="Ribosomal_L13e"/>
    <property type="match status" value="1"/>
</dbReference>
<proteinExistence type="inferred from homology"/>
<dbReference type="GO" id="GO:0003723">
    <property type="term" value="F:RNA binding"/>
    <property type="evidence" value="ECO:0007669"/>
    <property type="project" value="TreeGrafter"/>
</dbReference>
<comment type="similarity">
    <text evidence="1">Belongs to the eukaryotic ribosomal protein eL13 family.</text>
</comment>
<keyword evidence="5" id="KW-1185">Reference proteome</keyword>
<dbReference type="GO" id="GO:0022625">
    <property type="term" value="C:cytosolic large ribosomal subunit"/>
    <property type="evidence" value="ECO:0007669"/>
    <property type="project" value="TreeGrafter"/>
</dbReference>
<gene>
    <name evidence="4" type="ORF">M407DRAFT_244625</name>
</gene>
<dbReference type="HAMAP" id="MF_00499">
    <property type="entry name" value="Ribosomal_eL13"/>
    <property type="match status" value="1"/>
</dbReference>
<sequence>MGNFHNNPLPNNHFRKDWQERVKTWFNQPGRKQRRHRNRVKRAAALGARPIKSLRPAVHCQTIRYNMKVREGYGFTLAELKQAGIRKREAGGLGIKVDYRRRNLSEEGLKANVDRLKDYKARIIVFPKRTRRSVLLKKEGKEDDTGKDKRFTRSDVPVKQVDASTYTRSAVPLPAPTHEPPRAITADDRAVNAYETLRAAWQWEKDANKRIQAAKKTDEQ</sequence>
<dbReference type="GO" id="GO:0006412">
    <property type="term" value="P:translation"/>
    <property type="evidence" value="ECO:0007669"/>
    <property type="project" value="InterPro"/>
</dbReference>
<name>A0A0C3QFE3_9AGAM</name>
<dbReference type="STRING" id="1051891.A0A0C3QFE3"/>
<evidence type="ECO:0000256" key="3">
    <source>
        <dbReference type="ARBA" id="ARBA00023274"/>
    </source>
</evidence>